<dbReference type="InterPro" id="IPR024520">
    <property type="entry name" value="DUF3558"/>
</dbReference>
<comment type="caution">
    <text evidence="1">The sequence shown here is derived from an EMBL/GenBank/DDBJ whole genome shotgun (WGS) entry which is preliminary data.</text>
</comment>
<evidence type="ECO:0000313" key="2">
    <source>
        <dbReference type="Proteomes" id="UP001601444"/>
    </source>
</evidence>
<dbReference type="PROSITE" id="PS51257">
    <property type="entry name" value="PROKAR_LIPOPROTEIN"/>
    <property type="match status" value="1"/>
</dbReference>
<dbReference type="RefSeq" id="WP_387700968.1">
    <property type="nucleotide sequence ID" value="NZ_JBIAMX010000009.1"/>
</dbReference>
<name>A0ABW6PPQ8_9NOCA</name>
<keyword evidence="2" id="KW-1185">Reference proteome</keyword>
<gene>
    <name evidence="1" type="ORF">ACFYTF_16340</name>
</gene>
<proteinExistence type="predicted"/>
<sequence>MRVIGVVAGVCAVALAVVGCGETVSGSGQPTTSAAGTPLSREQLFDPCTLPDSVIAATGVDPSWRESHPFGVDREQFKGCQWEAKGSDGRWGHFITVGSTTHTLDDFRANSYYRNFRAVKVGDRDAIQFNLGTAEPPSECEIAFSTTSQGVIFVTASKYIDSKTSTDPCKFAAIAAEQVAPSVPR</sequence>
<dbReference type="Proteomes" id="UP001601444">
    <property type="component" value="Unassembled WGS sequence"/>
</dbReference>
<reference evidence="1 2" key="1">
    <citation type="submission" date="2024-10" db="EMBL/GenBank/DDBJ databases">
        <title>The Natural Products Discovery Center: Release of the First 8490 Sequenced Strains for Exploring Actinobacteria Biosynthetic Diversity.</title>
        <authorList>
            <person name="Kalkreuter E."/>
            <person name="Kautsar S.A."/>
            <person name="Yang D."/>
            <person name="Bader C.D."/>
            <person name="Teijaro C.N."/>
            <person name="Fluegel L."/>
            <person name="Davis C.M."/>
            <person name="Simpson J.R."/>
            <person name="Lauterbach L."/>
            <person name="Steele A.D."/>
            <person name="Gui C."/>
            <person name="Meng S."/>
            <person name="Li G."/>
            <person name="Viehrig K."/>
            <person name="Ye F."/>
            <person name="Su P."/>
            <person name="Kiefer A.F."/>
            <person name="Nichols A."/>
            <person name="Cepeda A.J."/>
            <person name="Yan W."/>
            <person name="Fan B."/>
            <person name="Jiang Y."/>
            <person name="Adhikari A."/>
            <person name="Zheng C.-J."/>
            <person name="Schuster L."/>
            <person name="Cowan T.M."/>
            <person name="Smanski M.J."/>
            <person name="Chevrette M.G."/>
            <person name="De Carvalho L.P.S."/>
            <person name="Shen B."/>
        </authorList>
    </citation>
    <scope>NUCLEOTIDE SEQUENCE [LARGE SCALE GENOMIC DNA]</scope>
    <source>
        <strain evidence="1 2">NPDC004045</strain>
    </source>
</reference>
<dbReference type="Pfam" id="PF12079">
    <property type="entry name" value="DUF3558"/>
    <property type="match status" value="1"/>
</dbReference>
<protein>
    <submittedName>
        <fullName evidence="1">DUF3558 domain-containing protein</fullName>
    </submittedName>
</protein>
<organism evidence="1 2">
    <name type="scientific">Nocardia thailandica</name>
    <dbReference type="NCBI Taxonomy" id="257275"/>
    <lineage>
        <taxon>Bacteria</taxon>
        <taxon>Bacillati</taxon>
        <taxon>Actinomycetota</taxon>
        <taxon>Actinomycetes</taxon>
        <taxon>Mycobacteriales</taxon>
        <taxon>Nocardiaceae</taxon>
        <taxon>Nocardia</taxon>
    </lineage>
</organism>
<accession>A0ABW6PPQ8</accession>
<evidence type="ECO:0000313" key="1">
    <source>
        <dbReference type="EMBL" id="MFF0544401.1"/>
    </source>
</evidence>
<dbReference type="EMBL" id="JBIAMX010000009">
    <property type="protein sequence ID" value="MFF0544401.1"/>
    <property type="molecule type" value="Genomic_DNA"/>
</dbReference>